<evidence type="ECO:0000256" key="1">
    <source>
        <dbReference type="SAM" id="SignalP"/>
    </source>
</evidence>
<proteinExistence type="predicted"/>
<protein>
    <submittedName>
        <fullName evidence="2">Uncharacterized protein</fullName>
    </submittedName>
</protein>
<organism evidence="2 3">
    <name type="scientific">Canavalia gladiata</name>
    <name type="common">Sword bean</name>
    <name type="synonym">Dolichos gladiatus</name>
    <dbReference type="NCBI Taxonomy" id="3824"/>
    <lineage>
        <taxon>Eukaryota</taxon>
        <taxon>Viridiplantae</taxon>
        <taxon>Streptophyta</taxon>
        <taxon>Embryophyta</taxon>
        <taxon>Tracheophyta</taxon>
        <taxon>Spermatophyta</taxon>
        <taxon>Magnoliopsida</taxon>
        <taxon>eudicotyledons</taxon>
        <taxon>Gunneridae</taxon>
        <taxon>Pentapetalae</taxon>
        <taxon>rosids</taxon>
        <taxon>fabids</taxon>
        <taxon>Fabales</taxon>
        <taxon>Fabaceae</taxon>
        <taxon>Papilionoideae</taxon>
        <taxon>50 kb inversion clade</taxon>
        <taxon>NPAAA clade</taxon>
        <taxon>indigoferoid/millettioid clade</taxon>
        <taxon>Phaseoleae</taxon>
        <taxon>Canavalia</taxon>
    </lineage>
</organism>
<gene>
    <name evidence="2" type="ORF">VNO77_03179</name>
</gene>
<accession>A0AAN9MWA5</accession>
<comment type="caution">
    <text evidence="2">The sequence shown here is derived from an EMBL/GenBank/DDBJ whole genome shotgun (WGS) entry which is preliminary data.</text>
</comment>
<keyword evidence="3" id="KW-1185">Reference proteome</keyword>
<name>A0AAN9MWA5_CANGL</name>
<evidence type="ECO:0000313" key="2">
    <source>
        <dbReference type="EMBL" id="KAK7361136.1"/>
    </source>
</evidence>
<dbReference type="AlphaFoldDB" id="A0AAN9MWA5"/>
<dbReference type="Proteomes" id="UP001367508">
    <property type="component" value="Unassembled WGS sequence"/>
</dbReference>
<evidence type="ECO:0000313" key="3">
    <source>
        <dbReference type="Proteomes" id="UP001367508"/>
    </source>
</evidence>
<reference evidence="2 3" key="1">
    <citation type="submission" date="2024-01" db="EMBL/GenBank/DDBJ databases">
        <title>The genomes of 5 underutilized Papilionoideae crops provide insights into root nodulation and disease resistanc.</title>
        <authorList>
            <person name="Jiang F."/>
        </authorList>
    </citation>
    <scope>NUCLEOTIDE SEQUENCE [LARGE SCALE GENOMIC DNA]</scope>
    <source>
        <strain evidence="2">LVBAO_FW01</strain>
        <tissue evidence="2">Leaves</tissue>
    </source>
</reference>
<sequence length="139" mass="15449">MGAISRLASVHLLVFEWFLSYYEGVGPAVPSKPELKGDAWEESTAFSCPLVLILEEYNAPEFSSSFTILQLGSEVECLRIHHGLWRSGEIERESPKCLASQGSRADGIRTIGQSPSRYVAIQRLRRSNPQQLGMIISPL</sequence>
<feature type="signal peptide" evidence="1">
    <location>
        <begin position="1"/>
        <end position="24"/>
    </location>
</feature>
<dbReference type="EMBL" id="JAYMYQ010000001">
    <property type="protein sequence ID" value="KAK7361136.1"/>
    <property type="molecule type" value="Genomic_DNA"/>
</dbReference>
<feature type="chain" id="PRO_5042988224" evidence="1">
    <location>
        <begin position="25"/>
        <end position="139"/>
    </location>
</feature>
<keyword evidence="1" id="KW-0732">Signal</keyword>